<dbReference type="eggNOG" id="COG0732">
    <property type="taxonomic scope" value="Bacteria"/>
</dbReference>
<keyword evidence="2" id="KW-0680">Restriction system</keyword>
<dbReference type="STRING" id="1298598.JCM21714_2239"/>
<evidence type="ECO:0000259" key="5">
    <source>
        <dbReference type="Pfam" id="PF01420"/>
    </source>
</evidence>
<dbReference type="InterPro" id="IPR000055">
    <property type="entry name" value="Restrct_endonuc_typeI_TRD"/>
</dbReference>
<reference evidence="6 7" key="1">
    <citation type="journal article" date="2014" name="Genome Announc.">
        <title>Draft Genome Sequence of the Boron-Tolerant and Moderately Halotolerant Bacterium Gracilibacillus boraciitolerans JCM 21714T.</title>
        <authorList>
            <person name="Ahmed I."/>
            <person name="Oshima K."/>
            <person name="Suda W."/>
            <person name="Kitamura K."/>
            <person name="Iida T."/>
            <person name="Ohmori Y."/>
            <person name="Fujiwara T."/>
            <person name="Hattori M."/>
            <person name="Ohkuma M."/>
        </authorList>
    </citation>
    <scope>NUCLEOTIDE SEQUENCE [LARGE SCALE GENOMIC DNA]</scope>
    <source>
        <strain evidence="6 7">JCM 21714</strain>
    </source>
</reference>
<proteinExistence type="inferred from homology"/>
<dbReference type="GO" id="GO:0003677">
    <property type="term" value="F:DNA binding"/>
    <property type="evidence" value="ECO:0007669"/>
    <property type="project" value="UniProtKB-KW"/>
</dbReference>
<feature type="domain" description="Type I restriction modification DNA specificity" evidence="5">
    <location>
        <begin position="71"/>
        <end position="247"/>
    </location>
</feature>
<dbReference type="RefSeq" id="WP_035723357.1">
    <property type="nucleotide sequence ID" value="NZ_BAVS01000010.1"/>
</dbReference>
<dbReference type="SUPFAM" id="SSF116734">
    <property type="entry name" value="DNA methylase specificity domain"/>
    <property type="match status" value="1"/>
</dbReference>
<dbReference type="REBASE" id="80405">
    <property type="entry name" value="S.Gbo21714ORF2236P"/>
</dbReference>
<dbReference type="EMBL" id="BAVS01000010">
    <property type="protein sequence ID" value="GAE93186.1"/>
    <property type="molecule type" value="Genomic_DNA"/>
</dbReference>
<evidence type="ECO:0000313" key="7">
    <source>
        <dbReference type="Proteomes" id="UP000019102"/>
    </source>
</evidence>
<dbReference type="Proteomes" id="UP000019102">
    <property type="component" value="Unassembled WGS sequence"/>
</dbReference>
<dbReference type="InterPro" id="IPR051212">
    <property type="entry name" value="Type-I_RE_S_subunit"/>
</dbReference>
<dbReference type="PANTHER" id="PTHR43140">
    <property type="entry name" value="TYPE-1 RESTRICTION ENZYME ECOKI SPECIFICITY PROTEIN"/>
    <property type="match status" value="1"/>
</dbReference>
<evidence type="ECO:0000313" key="6">
    <source>
        <dbReference type="EMBL" id="GAE93186.1"/>
    </source>
</evidence>
<keyword evidence="7" id="KW-1185">Reference proteome</keyword>
<comment type="subunit">
    <text evidence="4">The methyltransferase is composed of M and S polypeptides.</text>
</comment>
<dbReference type="AlphaFoldDB" id="W4VJ52"/>
<evidence type="ECO:0000256" key="2">
    <source>
        <dbReference type="ARBA" id="ARBA00022747"/>
    </source>
</evidence>
<evidence type="ECO:0000256" key="3">
    <source>
        <dbReference type="ARBA" id="ARBA00023125"/>
    </source>
</evidence>
<comment type="caution">
    <text evidence="6">The sequence shown here is derived from an EMBL/GenBank/DDBJ whole genome shotgun (WGS) entry which is preliminary data.</text>
</comment>
<sequence>MIKEVKDSLEARRASVHSKAFNGELTANWRMRNTYGENVDTWISTFRENKKKRKFKNQLDESILNNLFVLPKEWRWIRLNELINASTYGTSAKANDDHSGVPVLRMGNIVDGSIKFTNLKYLPQGHGDIEKLDLEKNDLLFNRTNSYELVGKTARIDNEFENDVTFASYLIRVRLVEKDIFAPYVTEYINSHIGRRILLSMVTQQVGQANINSQKLASLPIPVPPKKELIVISNYLSSLKEKENRLKEIMNLEKGTAQLKQSILNKAFRGELGTNDPSEESALQLLKEVLQAKVI</sequence>
<dbReference type="InterPro" id="IPR044946">
    <property type="entry name" value="Restrct_endonuc_typeI_TRD_sf"/>
</dbReference>
<dbReference type="CDD" id="cd17524">
    <property type="entry name" value="RMtype1_S_EcoUTORF5051P-TRD2-CR2_like"/>
    <property type="match status" value="1"/>
</dbReference>
<protein>
    <submittedName>
        <fullName evidence="6">Type I restriction-modification system</fullName>
    </submittedName>
</protein>
<gene>
    <name evidence="6" type="ORF">JCM21714_2239</name>
</gene>
<dbReference type="Pfam" id="PF01420">
    <property type="entry name" value="Methylase_S"/>
    <property type="match status" value="1"/>
</dbReference>
<accession>W4VJ52</accession>
<dbReference type="GO" id="GO:0009307">
    <property type="term" value="P:DNA restriction-modification system"/>
    <property type="evidence" value="ECO:0007669"/>
    <property type="project" value="UniProtKB-KW"/>
</dbReference>
<evidence type="ECO:0000256" key="4">
    <source>
        <dbReference type="ARBA" id="ARBA00038652"/>
    </source>
</evidence>
<keyword evidence="3" id="KW-0238">DNA-binding</keyword>
<evidence type="ECO:0000256" key="1">
    <source>
        <dbReference type="ARBA" id="ARBA00010923"/>
    </source>
</evidence>
<comment type="similarity">
    <text evidence="1">Belongs to the type-I restriction system S methylase family.</text>
</comment>
<name>W4VJ52_9BACI</name>
<dbReference type="Gene3D" id="3.90.220.20">
    <property type="entry name" value="DNA methylase specificity domains"/>
    <property type="match status" value="1"/>
</dbReference>
<dbReference type="PANTHER" id="PTHR43140:SF1">
    <property type="entry name" value="TYPE I RESTRICTION ENZYME ECOKI SPECIFICITY SUBUNIT"/>
    <property type="match status" value="1"/>
</dbReference>
<organism evidence="6 7">
    <name type="scientific">Gracilibacillus boraciitolerans JCM 21714</name>
    <dbReference type="NCBI Taxonomy" id="1298598"/>
    <lineage>
        <taxon>Bacteria</taxon>
        <taxon>Bacillati</taxon>
        <taxon>Bacillota</taxon>
        <taxon>Bacilli</taxon>
        <taxon>Bacillales</taxon>
        <taxon>Bacillaceae</taxon>
        <taxon>Gracilibacillus</taxon>
    </lineage>
</organism>